<evidence type="ECO:0000256" key="5">
    <source>
        <dbReference type="ARBA" id="ARBA00022989"/>
    </source>
</evidence>
<dbReference type="AlphaFoldDB" id="A0A813ZJE9"/>
<proteinExistence type="inferred from homology"/>
<keyword evidence="4 11" id="KW-0812">Transmembrane</keyword>
<sequence>MSGSSTSEIQREKGIIDVFKTWFSNSPSHGIRRISLADSLFGRIFWSFICLIFTSLMCFFILTVIRNYIAQPMKINLSVRQYQDSQYFPAITFCNLNPLRNPKVLNRPSDRPRPLRPGHINRDLSHIVDAFMHRQLTKNLHRKRPTVMESGYALHDLLIQCVFNGYVCHSNFTPFFHPNYGNCFTFDNDLHVSNIPQNDTTPFWTMVDDESTDDGYKLFLELFLHQDDYEPSLDDRAAFRVFIHRKNQIPILSQNSLFLAPKTYTKLIFSQRIILFSHKCRSDLTDEMKEIFGLNSVRYSQDLCFKLCEFRLITIECNCTNRLLMVFSQFFNPNHTTHIKTNDSCSITNKCFNNRHRFNSIRYCSECLPECELIQYTTQSSYADYPNFRSMDKTSKRVKTFLKKINSTSYKNRPSCSQNRNEPFLDDIVAVGISASPYATEILSESPMYTWVDLISSIGGQTGLWIGVSLISFVEIGELLFLLLRHLMKITYRHAVNE</sequence>
<dbReference type="Gene3D" id="2.60.470.10">
    <property type="entry name" value="Acid-sensing ion channels like domains"/>
    <property type="match status" value="1"/>
</dbReference>
<keyword evidence="9 11" id="KW-0739">Sodium transport</keyword>
<feature type="transmembrane region" description="Helical" evidence="12">
    <location>
        <begin position="40"/>
        <end position="65"/>
    </location>
</feature>
<dbReference type="PANTHER" id="PTHR11690">
    <property type="entry name" value="AMILORIDE-SENSITIVE SODIUM CHANNEL-RELATED"/>
    <property type="match status" value="1"/>
</dbReference>
<feature type="transmembrane region" description="Helical" evidence="12">
    <location>
        <begin position="464"/>
        <end position="484"/>
    </location>
</feature>
<keyword evidence="2 11" id="KW-0813">Transport</keyword>
<keyword evidence="6" id="KW-0915">Sodium</keyword>
<evidence type="ECO:0000256" key="3">
    <source>
        <dbReference type="ARBA" id="ARBA00022461"/>
    </source>
</evidence>
<comment type="subcellular location">
    <subcellularLocation>
        <location evidence="1">Membrane</location>
        <topology evidence="1">Multi-pass membrane protein</topology>
    </subcellularLocation>
</comment>
<evidence type="ECO:0000256" key="9">
    <source>
        <dbReference type="ARBA" id="ARBA00023201"/>
    </source>
</evidence>
<comment type="similarity">
    <text evidence="11">Belongs to the amiloride-sensitive sodium channel (TC 1.A.6) family.</text>
</comment>
<reference evidence="14" key="1">
    <citation type="submission" date="2021-02" db="EMBL/GenBank/DDBJ databases">
        <authorList>
            <person name="Nowell W R."/>
        </authorList>
    </citation>
    <scope>NUCLEOTIDE SEQUENCE</scope>
</reference>
<evidence type="ECO:0000256" key="6">
    <source>
        <dbReference type="ARBA" id="ARBA00023053"/>
    </source>
</evidence>
<keyword evidence="8 12" id="KW-0472">Membrane</keyword>
<evidence type="ECO:0000256" key="8">
    <source>
        <dbReference type="ARBA" id="ARBA00023136"/>
    </source>
</evidence>
<dbReference type="OrthoDB" id="10051479at2759"/>
<evidence type="ECO:0000256" key="11">
    <source>
        <dbReference type="RuleBase" id="RU000679"/>
    </source>
</evidence>
<name>A0A813ZJE9_ADIRI</name>
<evidence type="ECO:0000256" key="7">
    <source>
        <dbReference type="ARBA" id="ARBA00023065"/>
    </source>
</evidence>
<dbReference type="GO" id="GO:0015280">
    <property type="term" value="F:ligand-gated sodium channel activity"/>
    <property type="evidence" value="ECO:0007669"/>
    <property type="project" value="TreeGrafter"/>
</dbReference>
<evidence type="ECO:0000313" key="13">
    <source>
        <dbReference type="EMBL" id="CAF0891068.1"/>
    </source>
</evidence>
<dbReference type="Proteomes" id="UP000663852">
    <property type="component" value="Unassembled WGS sequence"/>
</dbReference>
<gene>
    <name evidence="13" type="ORF">EDS130_LOCUS9286</name>
    <name evidence="14" type="ORF">XAT740_LOCUS8029</name>
</gene>
<dbReference type="EMBL" id="CAJNOR010000393">
    <property type="protein sequence ID" value="CAF0901153.1"/>
    <property type="molecule type" value="Genomic_DNA"/>
</dbReference>
<keyword evidence="15" id="KW-1185">Reference proteome</keyword>
<keyword evidence="5 12" id="KW-1133">Transmembrane helix</keyword>
<evidence type="ECO:0000313" key="14">
    <source>
        <dbReference type="EMBL" id="CAF0901153.1"/>
    </source>
</evidence>
<evidence type="ECO:0000313" key="15">
    <source>
        <dbReference type="Proteomes" id="UP000663828"/>
    </source>
</evidence>
<evidence type="ECO:0000256" key="10">
    <source>
        <dbReference type="ARBA" id="ARBA00023303"/>
    </source>
</evidence>
<evidence type="ECO:0000256" key="12">
    <source>
        <dbReference type="SAM" id="Phobius"/>
    </source>
</evidence>
<evidence type="ECO:0000256" key="1">
    <source>
        <dbReference type="ARBA" id="ARBA00004141"/>
    </source>
</evidence>
<dbReference type="Pfam" id="PF00858">
    <property type="entry name" value="ASC"/>
    <property type="match status" value="1"/>
</dbReference>
<comment type="caution">
    <text evidence="14">The sequence shown here is derived from an EMBL/GenBank/DDBJ whole genome shotgun (WGS) entry which is preliminary data.</text>
</comment>
<keyword evidence="10 11" id="KW-0407">Ion channel</keyword>
<keyword evidence="7 11" id="KW-0406">Ion transport</keyword>
<evidence type="ECO:0000256" key="2">
    <source>
        <dbReference type="ARBA" id="ARBA00022448"/>
    </source>
</evidence>
<evidence type="ECO:0000256" key="4">
    <source>
        <dbReference type="ARBA" id="ARBA00022692"/>
    </source>
</evidence>
<accession>A0A813ZJE9</accession>
<dbReference type="Gene3D" id="1.10.287.770">
    <property type="entry name" value="YojJ-like"/>
    <property type="match status" value="1"/>
</dbReference>
<dbReference type="InterPro" id="IPR001873">
    <property type="entry name" value="ENaC"/>
</dbReference>
<organism evidence="14 15">
    <name type="scientific">Adineta ricciae</name>
    <name type="common">Rotifer</name>
    <dbReference type="NCBI Taxonomy" id="249248"/>
    <lineage>
        <taxon>Eukaryota</taxon>
        <taxon>Metazoa</taxon>
        <taxon>Spiralia</taxon>
        <taxon>Gnathifera</taxon>
        <taxon>Rotifera</taxon>
        <taxon>Eurotatoria</taxon>
        <taxon>Bdelloidea</taxon>
        <taxon>Adinetida</taxon>
        <taxon>Adinetidae</taxon>
        <taxon>Adineta</taxon>
    </lineage>
</organism>
<keyword evidence="3 11" id="KW-0894">Sodium channel</keyword>
<dbReference type="EMBL" id="CAJNOJ010000031">
    <property type="protein sequence ID" value="CAF0891068.1"/>
    <property type="molecule type" value="Genomic_DNA"/>
</dbReference>
<dbReference type="Proteomes" id="UP000663828">
    <property type="component" value="Unassembled WGS sequence"/>
</dbReference>
<dbReference type="PRINTS" id="PR01078">
    <property type="entry name" value="AMINACHANNEL"/>
</dbReference>
<protein>
    <submittedName>
        <fullName evidence="14">Uncharacterized protein</fullName>
    </submittedName>
</protein>
<dbReference type="GO" id="GO:0005886">
    <property type="term" value="C:plasma membrane"/>
    <property type="evidence" value="ECO:0007669"/>
    <property type="project" value="TreeGrafter"/>
</dbReference>